<feature type="domain" description="FAD-binding FR-type" evidence="2">
    <location>
        <begin position="4"/>
        <end position="111"/>
    </location>
</feature>
<proteinExistence type="inferred from homology"/>
<dbReference type="InterPro" id="IPR007037">
    <property type="entry name" value="SIP_rossman_dom"/>
</dbReference>
<dbReference type="Pfam" id="PF08021">
    <property type="entry name" value="FAD_binding_9"/>
    <property type="match status" value="2"/>
</dbReference>
<reference evidence="3 4" key="1">
    <citation type="journal article" date="2012" name="Stand. Genomic Sci.">
        <title>Complete genome sequence of the melanogenic marine bacterium Marinomonas mediterranea type strain (MMB-1(T)).</title>
        <authorList>
            <person name="Lucas-Elio P."/>
            <person name="Goodwin L."/>
            <person name="Woyke T."/>
            <person name="Pitluck S."/>
            <person name="Nolan M."/>
            <person name="Kyrpides N.C."/>
            <person name="Detter J.C."/>
            <person name="Copeland A."/>
            <person name="Teshima H."/>
            <person name="Bruce D."/>
            <person name="Detter C."/>
            <person name="Tapia R."/>
            <person name="Han S."/>
            <person name="Land M.L."/>
            <person name="Ivanova N."/>
            <person name="Mikhailova N."/>
            <person name="Johnston A.W."/>
            <person name="Sanchez-Amat A."/>
        </authorList>
    </citation>
    <scope>NUCLEOTIDE SEQUENCE [LARGE SCALE GENOMIC DNA]</scope>
    <source>
        <strain evidence="4">ATCC 700492 / JCM 21426 / NBRC 103028 / MMB-1</strain>
    </source>
</reference>
<evidence type="ECO:0000313" key="4">
    <source>
        <dbReference type="Proteomes" id="UP000001062"/>
    </source>
</evidence>
<sequence>MSTPRIRELTVLRKHYVTENMLRVTLGGENMDTLPKDHEGGYVKLVFPKGDGRLMRTYTIRNQSEQELDIDFVIHGAHKEQVSGPACTWARECIPGDKINVGGPGPKKLVSEDANWILIAGDMTALPAISVNIENLSNTTKGHVVIEVMSEQDIQPLTTPDGVELHWVINPHPGKDSDFLLNKIKSLNWYEGNTAVWAASEFSSMKKLRHFFKQEKGLDRKNMYISSYWKNGISEDEHKVVKSEDADKES</sequence>
<dbReference type="PANTHER" id="PTHR30157">
    <property type="entry name" value="FERRIC REDUCTASE, NADPH-DEPENDENT"/>
    <property type="match status" value="1"/>
</dbReference>
<gene>
    <name evidence="3" type="ordered locus">Marme_1538</name>
</gene>
<protein>
    <submittedName>
        <fullName evidence="3">Siderophore-interacting protein</fullName>
    </submittedName>
</protein>
<evidence type="ECO:0000259" key="2">
    <source>
        <dbReference type="PROSITE" id="PS51384"/>
    </source>
</evidence>
<dbReference type="AlphaFoldDB" id="F2JY67"/>
<dbReference type="PROSITE" id="PS51384">
    <property type="entry name" value="FAD_FR"/>
    <property type="match status" value="1"/>
</dbReference>
<dbReference type="InterPro" id="IPR039261">
    <property type="entry name" value="FNR_nucleotide-bd"/>
</dbReference>
<dbReference type="PATRIC" id="fig|717774.3.peg.1598"/>
<dbReference type="STRING" id="717774.Marme_1538"/>
<dbReference type="PANTHER" id="PTHR30157:SF0">
    <property type="entry name" value="NADPH-DEPENDENT FERRIC-CHELATE REDUCTASE"/>
    <property type="match status" value="1"/>
</dbReference>
<dbReference type="InterPro" id="IPR017927">
    <property type="entry name" value="FAD-bd_FR_type"/>
</dbReference>
<dbReference type="OrthoDB" id="9814826at2"/>
<accession>F2JY67</accession>
<dbReference type="RefSeq" id="WP_013660708.1">
    <property type="nucleotide sequence ID" value="NC_015276.1"/>
</dbReference>
<dbReference type="CDD" id="cd06193">
    <property type="entry name" value="siderophore_interacting"/>
    <property type="match status" value="1"/>
</dbReference>
<dbReference type="SUPFAM" id="SSF63380">
    <property type="entry name" value="Riboflavin synthase domain-like"/>
    <property type="match status" value="1"/>
</dbReference>
<dbReference type="HOGENOM" id="CLU_040923_3_1_6"/>
<keyword evidence="4" id="KW-1185">Reference proteome</keyword>
<evidence type="ECO:0000313" key="3">
    <source>
        <dbReference type="EMBL" id="ADZ90803.1"/>
    </source>
</evidence>
<organism evidence="3 4">
    <name type="scientific">Marinomonas mediterranea (strain ATCC 700492 / JCM 21426 / NBRC 103028 / MMB-1)</name>
    <dbReference type="NCBI Taxonomy" id="717774"/>
    <lineage>
        <taxon>Bacteria</taxon>
        <taxon>Pseudomonadati</taxon>
        <taxon>Pseudomonadota</taxon>
        <taxon>Gammaproteobacteria</taxon>
        <taxon>Oceanospirillales</taxon>
        <taxon>Oceanospirillaceae</taxon>
        <taxon>Marinomonas</taxon>
    </lineage>
</organism>
<dbReference type="EMBL" id="CP002583">
    <property type="protein sequence ID" value="ADZ90803.1"/>
    <property type="molecule type" value="Genomic_DNA"/>
</dbReference>
<dbReference type="InterPro" id="IPR039374">
    <property type="entry name" value="SIP_fam"/>
</dbReference>
<dbReference type="Proteomes" id="UP000001062">
    <property type="component" value="Chromosome"/>
</dbReference>
<dbReference type="KEGG" id="mme:Marme_1538"/>
<dbReference type="eggNOG" id="COG2375">
    <property type="taxonomic scope" value="Bacteria"/>
</dbReference>
<name>F2JY67_MARM1</name>
<dbReference type="InterPro" id="IPR017938">
    <property type="entry name" value="Riboflavin_synthase-like_b-brl"/>
</dbReference>
<comment type="similarity">
    <text evidence="1">Belongs to the SIP oxidoreductase family.</text>
</comment>
<evidence type="ECO:0000256" key="1">
    <source>
        <dbReference type="ARBA" id="ARBA00035644"/>
    </source>
</evidence>
<dbReference type="InterPro" id="IPR013113">
    <property type="entry name" value="SIP_FAD-bd"/>
</dbReference>
<dbReference type="Pfam" id="PF04954">
    <property type="entry name" value="SIP"/>
    <property type="match status" value="1"/>
</dbReference>
<dbReference type="GO" id="GO:0016491">
    <property type="term" value="F:oxidoreductase activity"/>
    <property type="evidence" value="ECO:0007669"/>
    <property type="project" value="InterPro"/>
</dbReference>
<dbReference type="Gene3D" id="2.40.30.10">
    <property type="entry name" value="Translation factors"/>
    <property type="match status" value="1"/>
</dbReference>
<dbReference type="Gene3D" id="3.40.50.80">
    <property type="entry name" value="Nucleotide-binding domain of ferredoxin-NADP reductase (FNR) module"/>
    <property type="match status" value="1"/>
</dbReference>